<gene>
    <name evidence="1" type="ORF">EV182_000840</name>
</gene>
<reference evidence="1" key="1">
    <citation type="submission" date="2022-06" db="EMBL/GenBank/DDBJ databases">
        <title>Phylogenomic reconstructions and comparative analyses of Kickxellomycotina fungi.</title>
        <authorList>
            <person name="Reynolds N.K."/>
            <person name="Stajich J.E."/>
            <person name="Barry K."/>
            <person name="Grigoriev I.V."/>
            <person name="Crous P."/>
            <person name="Smith M.E."/>
        </authorList>
    </citation>
    <scope>NUCLEOTIDE SEQUENCE</scope>
    <source>
        <strain evidence="1">RSA 2271</strain>
    </source>
</reference>
<comment type="caution">
    <text evidence="1">The sequence shown here is derived from an EMBL/GenBank/DDBJ whole genome shotgun (WGS) entry which is preliminary data.</text>
</comment>
<dbReference type="Proteomes" id="UP001145114">
    <property type="component" value="Unassembled WGS sequence"/>
</dbReference>
<protein>
    <submittedName>
        <fullName evidence="1">Uncharacterized protein</fullName>
    </submittedName>
</protein>
<keyword evidence="2" id="KW-1185">Reference proteome</keyword>
<proteinExistence type="predicted"/>
<sequence length="133" mass="15230">MDEFLARTNGHDQVDRSEKSPPSKRALEPGTDEHPSKKQVVVRDQPAKPTDVGQEREVRSFLTEYCFVNTIQTLAQARPQPTEGEQLDLDLYARMMRSYLYLTDPANNFGPDVVRTFEEESVRRYGLGRKVAN</sequence>
<organism evidence="1 2">
    <name type="scientific">Spiromyces aspiralis</name>
    <dbReference type="NCBI Taxonomy" id="68401"/>
    <lineage>
        <taxon>Eukaryota</taxon>
        <taxon>Fungi</taxon>
        <taxon>Fungi incertae sedis</taxon>
        <taxon>Zoopagomycota</taxon>
        <taxon>Kickxellomycotina</taxon>
        <taxon>Kickxellomycetes</taxon>
        <taxon>Kickxellales</taxon>
        <taxon>Kickxellaceae</taxon>
        <taxon>Spiromyces</taxon>
    </lineage>
</organism>
<evidence type="ECO:0000313" key="1">
    <source>
        <dbReference type="EMBL" id="KAJ1680024.1"/>
    </source>
</evidence>
<name>A0ACC1HTY6_9FUNG</name>
<accession>A0ACC1HTY6</accession>
<dbReference type="EMBL" id="JAMZIH010000073">
    <property type="protein sequence ID" value="KAJ1680024.1"/>
    <property type="molecule type" value="Genomic_DNA"/>
</dbReference>
<evidence type="ECO:0000313" key="2">
    <source>
        <dbReference type="Proteomes" id="UP001145114"/>
    </source>
</evidence>